<feature type="transmembrane region" description="Helical" evidence="5">
    <location>
        <begin position="357"/>
        <end position="380"/>
    </location>
</feature>
<dbReference type="RefSeq" id="WP_074840067.1">
    <property type="nucleotide sequence ID" value="NZ_CATMKJ010000033.1"/>
</dbReference>
<dbReference type="PANTHER" id="PTHR30566">
    <property type="entry name" value="YNAI-RELATED MECHANOSENSITIVE ION CHANNEL"/>
    <property type="match status" value="1"/>
</dbReference>
<dbReference type="Pfam" id="PF00924">
    <property type="entry name" value="MS_channel_2nd"/>
    <property type="match status" value="1"/>
</dbReference>
<keyword evidence="9" id="KW-1185">Reference proteome</keyword>
<evidence type="ECO:0000256" key="1">
    <source>
        <dbReference type="ARBA" id="ARBA00004370"/>
    </source>
</evidence>
<dbReference type="GeneID" id="80820998"/>
<comment type="caution">
    <text evidence="8">The sequence shown here is derived from an EMBL/GenBank/DDBJ whole genome shotgun (WGS) entry which is preliminary data.</text>
</comment>
<dbReference type="InterPro" id="IPR023408">
    <property type="entry name" value="MscS_beta-dom_sf"/>
</dbReference>
<dbReference type="GO" id="GO:0016020">
    <property type="term" value="C:membrane"/>
    <property type="evidence" value="ECO:0007669"/>
    <property type="project" value="UniProtKB-SubCell"/>
</dbReference>
<evidence type="ECO:0000313" key="8">
    <source>
        <dbReference type="EMBL" id="SEK09926.1"/>
    </source>
</evidence>
<keyword evidence="3 5" id="KW-1133">Transmembrane helix</keyword>
<evidence type="ECO:0000256" key="3">
    <source>
        <dbReference type="ARBA" id="ARBA00022989"/>
    </source>
</evidence>
<evidence type="ECO:0000313" key="9">
    <source>
        <dbReference type="Proteomes" id="UP000182932"/>
    </source>
</evidence>
<dbReference type="EMBL" id="FNYY01000031">
    <property type="protein sequence ID" value="SEK09926.1"/>
    <property type="molecule type" value="Genomic_DNA"/>
</dbReference>
<feature type="chain" id="PRO_5037584840" evidence="6">
    <location>
        <begin position="23"/>
        <end position="551"/>
    </location>
</feature>
<evidence type="ECO:0000256" key="2">
    <source>
        <dbReference type="ARBA" id="ARBA00022692"/>
    </source>
</evidence>
<dbReference type="Gene3D" id="2.30.30.60">
    <property type="match status" value="1"/>
</dbReference>
<feature type="transmembrane region" description="Helical" evidence="5">
    <location>
        <begin position="204"/>
        <end position="228"/>
    </location>
</feature>
<dbReference type="Proteomes" id="UP000182932">
    <property type="component" value="Unassembled WGS sequence"/>
</dbReference>
<dbReference type="Gene3D" id="1.10.287.1260">
    <property type="match status" value="1"/>
</dbReference>
<feature type="transmembrane region" description="Helical" evidence="5">
    <location>
        <begin position="276"/>
        <end position="298"/>
    </location>
</feature>
<evidence type="ECO:0000256" key="6">
    <source>
        <dbReference type="SAM" id="SignalP"/>
    </source>
</evidence>
<keyword evidence="4 5" id="KW-0472">Membrane</keyword>
<feature type="transmembrane region" description="Helical" evidence="5">
    <location>
        <begin position="330"/>
        <end position="351"/>
    </location>
</feature>
<sequence>MLHRIRLLLLAVLIGLALPLVAQEEESQSWYEVDALNAGLGPAPEELDRSTPRSAMRAFVELSDEGNFAAAQHMLNLNALPPERQAEAGERFAQQLYQVIDRRVWLDWSGLPARPDALVESGSSSNPQAGQVRRDLGIKLFQLNGRAYEIRLARYKAPTGEEAHWLFTPQTVEDVPALHDAYGPRAFERHIPDSLQRELGALRIWEWIGLPVMVVTLLALGWAVKNTLDAASGRLRRPFLKTAAERASVPLALFVVALVAQTVLELAVSFSGPVTAVVQPLFVVVMTTAVGIAILRVIDAVLDRVTQRYVGEIDDARNLDKRELYTSIYALRRVIVLLMVGFAAIFVLVQLNLFESLGITLLASAGVLTVLLGIAGQAVLGNILASLQIALAKPVRIGDSVEFEGHWAYVESIFYTFMRLRTWDERRIIVPVKYFVSRPFENWSVKDARLMKTVRLWLDHAADAEVLRETFETLAKDLDGVIEPESLACFVTDHNEHGQEITCYVMTPDPSTGWEVEMRLREQLLAFIRANHPDWWPRERVIGGRHVPDSD</sequence>
<proteinExistence type="predicted"/>
<dbReference type="PANTHER" id="PTHR30566:SF25">
    <property type="entry name" value="INNER MEMBRANE PROTEIN"/>
    <property type="match status" value="1"/>
</dbReference>
<evidence type="ECO:0000259" key="7">
    <source>
        <dbReference type="Pfam" id="PF00924"/>
    </source>
</evidence>
<evidence type="ECO:0000256" key="5">
    <source>
        <dbReference type="SAM" id="Phobius"/>
    </source>
</evidence>
<dbReference type="SUPFAM" id="SSF50182">
    <property type="entry name" value="Sm-like ribonucleoproteins"/>
    <property type="match status" value="1"/>
</dbReference>
<feature type="transmembrane region" description="Helical" evidence="5">
    <location>
        <begin position="249"/>
        <end position="270"/>
    </location>
</feature>
<evidence type="ECO:0000256" key="4">
    <source>
        <dbReference type="ARBA" id="ARBA00023136"/>
    </source>
</evidence>
<name>A0A975ZQY3_9RHOB</name>
<organism evidence="8 9">
    <name type="scientific">Marinovum algicola</name>
    <dbReference type="NCBI Taxonomy" id="42444"/>
    <lineage>
        <taxon>Bacteria</taxon>
        <taxon>Pseudomonadati</taxon>
        <taxon>Pseudomonadota</taxon>
        <taxon>Alphaproteobacteria</taxon>
        <taxon>Rhodobacterales</taxon>
        <taxon>Roseobacteraceae</taxon>
        <taxon>Marinovum</taxon>
    </lineage>
</organism>
<feature type="domain" description="Mechanosensitive ion channel MscS" evidence="7">
    <location>
        <begin position="379"/>
        <end position="444"/>
    </location>
</feature>
<dbReference type="AlphaFoldDB" id="A0A975ZQY3"/>
<gene>
    <name evidence="8" type="ORF">SAMN04487940_13135</name>
</gene>
<protein>
    <submittedName>
        <fullName evidence="8">Small-conductance mechanosensitive channel</fullName>
    </submittedName>
</protein>
<dbReference type="GO" id="GO:0008381">
    <property type="term" value="F:mechanosensitive monoatomic ion channel activity"/>
    <property type="evidence" value="ECO:0007669"/>
    <property type="project" value="UniProtKB-ARBA"/>
</dbReference>
<dbReference type="InterPro" id="IPR006685">
    <property type="entry name" value="MscS_channel_2nd"/>
</dbReference>
<accession>A0A975ZQY3</accession>
<comment type="subcellular location">
    <subcellularLocation>
        <location evidence="1">Membrane</location>
    </subcellularLocation>
</comment>
<keyword evidence="2 5" id="KW-0812">Transmembrane</keyword>
<dbReference type="InterPro" id="IPR010920">
    <property type="entry name" value="LSM_dom_sf"/>
</dbReference>
<feature type="signal peptide" evidence="6">
    <location>
        <begin position="1"/>
        <end position="22"/>
    </location>
</feature>
<keyword evidence="6" id="KW-0732">Signal</keyword>
<reference evidence="8 9" key="1">
    <citation type="submission" date="2016-10" db="EMBL/GenBank/DDBJ databases">
        <authorList>
            <person name="Varghese N."/>
            <person name="Submissions S."/>
        </authorList>
    </citation>
    <scope>NUCLEOTIDE SEQUENCE [LARGE SCALE GENOMIC DNA]</scope>
    <source>
        <strain evidence="8 9">FF3</strain>
    </source>
</reference>